<proteinExistence type="predicted"/>
<comment type="caution">
    <text evidence="3">The sequence shown here is derived from an EMBL/GenBank/DDBJ whole genome shotgun (WGS) entry which is preliminary data.</text>
</comment>
<dbReference type="InterPro" id="IPR051781">
    <property type="entry name" value="Metallo-dep_Hydrolase"/>
</dbReference>
<reference evidence="3" key="2">
    <citation type="submission" date="2020-09" db="EMBL/GenBank/DDBJ databases">
        <authorList>
            <person name="Sun Q."/>
            <person name="Zhou Y."/>
        </authorList>
    </citation>
    <scope>NUCLEOTIDE SEQUENCE</scope>
    <source>
        <strain evidence="3">CGMCC 1.15360</strain>
    </source>
</reference>
<dbReference type="GO" id="GO:0016810">
    <property type="term" value="F:hydrolase activity, acting on carbon-nitrogen (but not peptide) bonds"/>
    <property type="evidence" value="ECO:0007669"/>
    <property type="project" value="InterPro"/>
</dbReference>
<evidence type="ECO:0000259" key="2">
    <source>
        <dbReference type="Pfam" id="PF01979"/>
    </source>
</evidence>
<dbReference type="EMBL" id="BMIP01000001">
    <property type="protein sequence ID" value="GGD58625.1"/>
    <property type="molecule type" value="Genomic_DNA"/>
</dbReference>
<dbReference type="SUPFAM" id="SSF51556">
    <property type="entry name" value="Metallo-dependent hydrolases"/>
    <property type="match status" value="1"/>
</dbReference>
<gene>
    <name evidence="3" type="ORF">GCM10010990_04880</name>
</gene>
<dbReference type="Proteomes" id="UP000612349">
    <property type="component" value="Unassembled WGS sequence"/>
</dbReference>
<protein>
    <submittedName>
        <fullName evidence="3">Amidohydrolase</fullName>
    </submittedName>
</protein>
<dbReference type="InterPro" id="IPR011059">
    <property type="entry name" value="Metal-dep_hydrolase_composite"/>
</dbReference>
<feature type="signal peptide" evidence="1">
    <location>
        <begin position="1"/>
        <end position="22"/>
    </location>
</feature>
<dbReference type="InterPro" id="IPR032466">
    <property type="entry name" value="Metal_Hydrolase"/>
</dbReference>
<dbReference type="Pfam" id="PF01979">
    <property type="entry name" value="Amidohydro_1"/>
    <property type="match status" value="1"/>
</dbReference>
<dbReference type="Gene3D" id="3.40.50.10910">
    <property type="entry name" value="Amidohydrolase"/>
    <property type="match status" value="1"/>
</dbReference>
<dbReference type="SUPFAM" id="SSF51338">
    <property type="entry name" value="Composite domain of metallo-dependent hydrolases"/>
    <property type="match status" value="1"/>
</dbReference>
<dbReference type="Gene3D" id="3.30.110.90">
    <property type="entry name" value="Amidohydrolase"/>
    <property type="match status" value="1"/>
</dbReference>
<sequence length="473" mass="50888">MIARFLTWAAMILISGTAPARADDLVIRNVRLVDLSARQPEWSEPRSVLVLGDRIAAIAPFAELPAPEGTPVVDGKGGYLLPGLTDMHVHVWDEAALGAYLAHGVTTVRNASGMPFHLSLARRVASGELAGPRLVTTGPILNSHGANEQLNHQIVTTEEEARAAVRWQYDAGFRRLKVYSNLTREAWAGVRAEADALGMSIMGHTPEGIRSGGMPQDKPFDMAFERFLDAGFVTIEHVESVVWHGLRDRHDRAAAQALAARIARSGTPVDPTLVAFRNLLHVAETRGTYLSRPGTEMMNPMLVAMEQPVYERWSKEPVERHRAAFEFYLGMTKILSESGVTLVAGSDAGIFTNIPGASLIDELDLLAEAGLTPVETLRTATSNPAMVLGEETDRGAIGEGMIADLVLTSTDPLKGFAALRRPVLVVAQGRAYDRAALDDLLVKAAGQDLGRTQANVFGGLQAQGTDIGALTGR</sequence>
<feature type="domain" description="Amidohydrolase-related" evidence="2">
    <location>
        <begin position="333"/>
        <end position="430"/>
    </location>
</feature>
<name>A0A916YS71_9SPHN</name>
<dbReference type="InterPro" id="IPR006680">
    <property type="entry name" value="Amidohydro-rel"/>
</dbReference>
<keyword evidence="1" id="KW-0732">Signal</keyword>
<dbReference type="PANTHER" id="PTHR43135:SF3">
    <property type="entry name" value="ALPHA-D-RIBOSE 1-METHYLPHOSPHONATE 5-TRIPHOSPHATE DIPHOSPHATASE"/>
    <property type="match status" value="1"/>
</dbReference>
<evidence type="ECO:0000313" key="4">
    <source>
        <dbReference type="Proteomes" id="UP000612349"/>
    </source>
</evidence>
<feature type="chain" id="PRO_5037228107" evidence="1">
    <location>
        <begin position="23"/>
        <end position="473"/>
    </location>
</feature>
<dbReference type="Gene3D" id="1.20.58.520">
    <property type="entry name" value="Amidohydrolase"/>
    <property type="match status" value="1"/>
</dbReference>
<dbReference type="RefSeq" id="WP_172808143.1">
    <property type="nucleotide sequence ID" value="NZ_BMIP01000001.1"/>
</dbReference>
<evidence type="ECO:0000313" key="3">
    <source>
        <dbReference type="EMBL" id="GGD58625.1"/>
    </source>
</evidence>
<dbReference type="AlphaFoldDB" id="A0A916YS71"/>
<dbReference type="Gene3D" id="2.30.40.10">
    <property type="entry name" value="Urease, subunit C, domain 1"/>
    <property type="match status" value="1"/>
</dbReference>
<keyword evidence="4" id="KW-1185">Reference proteome</keyword>
<dbReference type="PANTHER" id="PTHR43135">
    <property type="entry name" value="ALPHA-D-RIBOSE 1-METHYLPHOSPHONATE 5-TRIPHOSPHATE DIPHOSPHATASE"/>
    <property type="match status" value="1"/>
</dbReference>
<organism evidence="3 4">
    <name type="scientific">Croceicoccus mobilis</name>
    <dbReference type="NCBI Taxonomy" id="1703339"/>
    <lineage>
        <taxon>Bacteria</taxon>
        <taxon>Pseudomonadati</taxon>
        <taxon>Pseudomonadota</taxon>
        <taxon>Alphaproteobacteria</taxon>
        <taxon>Sphingomonadales</taxon>
        <taxon>Erythrobacteraceae</taxon>
        <taxon>Croceicoccus</taxon>
    </lineage>
</organism>
<reference evidence="3" key="1">
    <citation type="journal article" date="2014" name="Int. J. Syst. Evol. Microbiol.">
        <title>Complete genome sequence of Corynebacterium casei LMG S-19264T (=DSM 44701T), isolated from a smear-ripened cheese.</title>
        <authorList>
            <consortium name="US DOE Joint Genome Institute (JGI-PGF)"/>
            <person name="Walter F."/>
            <person name="Albersmeier A."/>
            <person name="Kalinowski J."/>
            <person name="Ruckert C."/>
        </authorList>
    </citation>
    <scope>NUCLEOTIDE SEQUENCE</scope>
    <source>
        <strain evidence="3">CGMCC 1.15360</strain>
    </source>
</reference>
<accession>A0A916YS71</accession>
<evidence type="ECO:0000256" key="1">
    <source>
        <dbReference type="SAM" id="SignalP"/>
    </source>
</evidence>